<dbReference type="InterPro" id="IPR045584">
    <property type="entry name" value="Pilin-like"/>
</dbReference>
<dbReference type="InterPro" id="IPR011453">
    <property type="entry name" value="DUF1559"/>
</dbReference>
<gene>
    <name evidence="2" type="ORF">THTE_2400</name>
</gene>
<dbReference type="Proteomes" id="UP000215086">
    <property type="component" value="Chromosome"/>
</dbReference>
<dbReference type="SUPFAM" id="SSF54523">
    <property type="entry name" value="Pili subunits"/>
    <property type="match status" value="1"/>
</dbReference>
<accession>A0A286RGD8</accession>
<keyword evidence="3" id="KW-1185">Reference proteome</keyword>
<dbReference type="PANTHER" id="PTHR30093:SF2">
    <property type="entry name" value="TYPE II SECRETION SYSTEM PROTEIN H"/>
    <property type="match status" value="1"/>
</dbReference>
<dbReference type="InterPro" id="IPR012902">
    <property type="entry name" value="N_methyl_site"/>
</dbReference>
<feature type="domain" description="DUF1559" evidence="1">
    <location>
        <begin position="32"/>
        <end position="331"/>
    </location>
</feature>
<organism evidence="2 3">
    <name type="scientific">Thermogutta terrifontis</name>
    <dbReference type="NCBI Taxonomy" id="1331910"/>
    <lineage>
        <taxon>Bacteria</taxon>
        <taxon>Pseudomonadati</taxon>
        <taxon>Planctomycetota</taxon>
        <taxon>Planctomycetia</taxon>
        <taxon>Pirellulales</taxon>
        <taxon>Thermoguttaceae</taxon>
        <taxon>Thermogutta</taxon>
    </lineage>
</organism>
<dbReference type="Pfam" id="PF07963">
    <property type="entry name" value="N_methyl"/>
    <property type="match status" value="1"/>
</dbReference>
<dbReference type="PANTHER" id="PTHR30093">
    <property type="entry name" value="GENERAL SECRETION PATHWAY PROTEIN G"/>
    <property type="match status" value="1"/>
</dbReference>
<reference evidence="2 3" key="1">
    <citation type="journal article" name="Front. Microbiol.">
        <title>Sugar Metabolism of the First Thermophilic Planctomycete Thermogutta terrifontis: Comparative Genomic and Transcriptomic Approaches.</title>
        <authorList>
            <person name="Elcheninov A.G."/>
            <person name="Menzel P."/>
            <person name="Gudbergsdottir S.R."/>
            <person name="Slesarev A.I."/>
            <person name="Kadnikov V.V."/>
            <person name="Krogh A."/>
            <person name="Bonch-Osmolovskaya E.A."/>
            <person name="Peng X."/>
            <person name="Kublanov I.V."/>
        </authorList>
    </citation>
    <scope>NUCLEOTIDE SEQUENCE [LARGE SCALE GENOMIC DNA]</scope>
    <source>
        <strain evidence="2 3">R1</strain>
    </source>
</reference>
<dbReference type="AlphaFoldDB" id="A0A286RGD8"/>
<dbReference type="OrthoDB" id="241541at2"/>
<name>A0A286RGD8_9BACT</name>
<sequence length="367" mass="38884">MRSTRKAFTLVELLVVIAIIGILIALLLPAVQAAREAARRSQCSNNLKQLMLAAHTYVDTYQRLPARQSGTGNIATGYQRLRISGWLQLAPFYEQKSVYDAAMQANDNPWSDNAVSHWQLTIIPTLNCPSDAGDIPPRGSKRGTTSYAFCAGDNYEASVHSPTERSDANQAAALMNTPIRNRGCFGRQDYNSLANITDGTSNTIALAERSRPRRDNDRGSVIYDTSGDPSAYIPLTCRAYWAGNAYISGAPIFTSDTSPGYRWSDGAAYFAGVTTILPPNTAVCAIAGGGWSGISGHFAPGIYTATSEHPGGVNVAFADGSVRFISDTIDTGNLGVVAPSPTASGPSPFGVWGALGTKAGGETITGF</sequence>
<protein>
    <recommendedName>
        <fullName evidence="1">DUF1559 domain-containing protein</fullName>
    </recommendedName>
</protein>
<evidence type="ECO:0000313" key="3">
    <source>
        <dbReference type="Proteomes" id="UP000215086"/>
    </source>
</evidence>
<dbReference type="KEGG" id="ttf:THTE_2400"/>
<evidence type="ECO:0000259" key="1">
    <source>
        <dbReference type="Pfam" id="PF07596"/>
    </source>
</evidence>
<evidence type="ECO:0000313" key="2">
    <source>
        <dbReference type="EMBL" id="ASV75002.1"/>
    </source>
</evidence>
<dbReference type="InterPro" id="IPR027558">
    <property type="entry name" value="Pre_pil_HX9DG_C"/>
</dbReference>
<dbReference type="Gene3D" id="3.30.700.10">
    <property type="entry name" value="Glycoprotein, Type 4 Pilin"/>
    <property type="match status" value="1"/>
</dbReference>
<dbReference type="RefSeq" id="WP_095415184.1">
    <property type="nucleotide sequence ID" value="NZ_CP018477.1"/>
</dbReference>
<dbReference type="NCBIfam" id="TIGR04294">
    <property type="entry name" value="pre_pil_HX9DG"/>
    <property type="match status" value="1"/>
</dbReference>
<dbReference type="EMBL" id="CP018477">
    <property type="protein sequence ID" value="ASV75002.1"/>
    <property type="molecule type" value="Genomic_DNA"/>
</dbReference>
<dbReference type="Pfam" id="PF07596">
    <property type="entry name" value="SBP_bac_10"/>
    <property type="match status" value="1"/>
</dbReference>
<proteinExistence type="predicted"/>
<dbReference type="NCBIfam" id="TIGR02532">
    <property type="entry name" value="IV_pilin_GFxxxE"/>
    <property type="match status" value="1"/>
</dbReference>